<organism evidence="1 2">
    <name type="scientific">Rubroshorea leprosula</name>
    <dbReference type="NCBI Taxonomy" id="152421"/>
    <lineage>
        <taxon>Eukaryota</taxon>
        <taxon>Viridiplantae</taxon>
        <taxon>Streptophyta</taxon>
        <taxon>Embryophyta</taxon>
        <taxon>Tracheophyta</taxon>
        <taxon>Spermatophyta</taxon>
        <taxon>Magnoliopsida</taxon>
        <taxon>eudicotyledons</taxon>
        <taxon>Gunneridae</taxon>
        <taxon>Pentapetalae</taxon>
        <taxon>rosids</taxon>
        <taxon>malvids</taxon>
        <taxon>Malvales</taxon>
        <taxon>Dipterocarpaceae</taxon>
        <taxon>Rubroshorea</taxon>
    </lineage>
</organism>
<sequence length="89" mass="10387">MWWFLTAGIFKPQHHIILFQHYRKENDIVPKNQFTCTISLCIHVLELRSMSFMPGSLYAICRAHQDMVAFVDGVRGAMHAHNDLFIKGR</sequence>
<comment type="caution">
    <text evidence="1">The sequence shown here is derived from an EMBL/GenBank/DDBJ whole genome shotgun (WGS) entry which is preliminary data.</text>
</comment>
<evidence type="ECO:0000313" key="2">
    <source>
        <dbReference type="Proteomes" id="UP001054252"/>
    </source>
</evidence>
<accession>A0AAV5J5F2</accession>
<gene>
    <name evidence="1" type="ORF">SLEP1_g17636</name>
</gene>
<dbReference type="AlphaFoldDB" id="A0AAV5J5F2"/>
<protein>
    <submittedName>
        <fullName evidence="1">Uncharacterized protein</fullName>
    </submittedName>
</protein>
<proteinExistence type="predicted"/>
<dbReference type="EMBL" id="BPVZ01000024">
    <property type="protein sequence ID" value="GKV05649.1"/>
    <property type="molecule type" value="Genomic_DNA"/>
</dbReference>
<name>A0AAV5J5F2_9ROSI</name>
<dbReference type="Proteomes" id="UP001054252">
    <property type="component" value="Unassembled WGS sequence"/>
</dbReference>
<evidence type="ECO:0000313" key="1">
    <source>
        <dbReference type="EMBL" id="GKV05649.1"/>
    </source>
</evidence>
<reference evidence="1 2" key="1">
    <citation type="journal article" date="2021" name="Commun. Biol.">
        <title>The genome of Shorea leprosula (Dipterocarpaceae) highlights the ecological relevance of drought in aseasonal tropical rainforests.</title>
        <authorList>
            <person name="Ng K.K.S."/>
            <person name="Kobayashi M.J."/>
            <person name="Fawcett J.A."/>
            <person name="Hatakeyama M."/>
            <person name="Paape T."/>
            <person name="Ng C.H."/>
            <person name="Ang C.C."/>
            <person name="Tnah L.H."/>
            <person name="Lee C.T."/>
            <person name="Nishiyama T."/>
            <person name="Sese J."/>
            <person name="O'Brien M.J."/>
            <person name="Copetti D."/>
            <person name="Mohd Noor M.I."/>
            <person name="Ong R.C."/>
            <person name="Putra M."/>
            <person name="Sireger I.Z."/>
            <person name="Indrioko S."/>
            <person name="Kosugi Y."/>
            <person name="Izuno A."/>
            <person name="Isagi Y."/>
            <person name="Lee S.L."/>
            <person name="Shimizu K.K."/>
        </authorList>
    </citation>
    <scope>NUCLEOTIDE SEQUENCE [LARGE SCALE GENOMIC DNA]</scope>
    <source>
        <strain evidence="1">214</strain>
    </source>
</reference>
<keyword evidence="2" id="KW-1185">Reference proteome</keyword>